<proteinExistence type="predicted"/>
<feature type="chain" id="PRO_5019532966" description="Secreted protein" evidence="1">
    <location>
        <begin position="20"/>
        <end position="505"/>
    </location>
</feature>
<protein>
    <recommendedName>
        <fullName evidence="4">Secreted protein</fullName>
    </recommendedName>
</protein>
<evidence type="ECO:0000313" key="2">
    <source>
        <dbReference type="EMBL" id="RHY21149.1"/>
    </source>
</evidence>
<name>A0A418AHP5_9STRA</name>
<organism evidence="2 3">
    <name type="scientific">Aphanomyces invadans</name>
    <dbReference type="NCBI Taxonomy" id="157072"/>
    <lineage>
        <taxon>Eukaryota</taxon>
        <taxon>Sar</taxon>
        <taxon>Stramenopiles</taxon>
        <taxon>Oomycota</taxon>
        <taxon>Saprolegniomycetes</taxon>
        <taxon>Saprolegniales</taxon>
        <taxon>Verrucalvaceae</taxon>
        <taxon>Aphanomyces</taxon>
    </lineage>
</organism>
<dbReference type="Proteomes" id="UP000285060">
    <property type="component" value="Unassembled WGS sequence"/>
</dbReference>
<comment type="caution">
    <text evidence="2">The sequence shown here is derived from an EMBL/GenBank/DDBJ whole genome shotgun (WGS) entry which is preliminary data.</text>
</comment>
<evidence type="ECO:0000313" key="3">
    <source>
        <dbReference type="Proteomes" id="UP000285060"/>
    </source>
</evidence>
<sequence length="505" mass="52485">MKCALVCTLLLAAVANVAAQNEPVPTGFVVFDHGLAVSTPVESAAVESAESTSLVGIVQDFEKLVRNGMQDFKTITSLVQLIRTIATTGLNVDNGLQFVTAIQNAIQTGVLRVKDGKDLLKDIKDIVAHGKVAGPQAVADIKKALEGGMKPATAADLISDLQKVIQNGSKDVTTTLNLVKLIQSIQRDGLNASNGAQLVQDIQKAIAGGLLHAKDGANLVGTIQNIVKNGMSLQDGALVVDAIQKALEAALAPFDPLPMVCRRKGVGRGVGTVVENQCKKDEEAYGALCYPTCKEGFEKVGCCICRKKGCSGVEGVTDIGVSCTKPAAYGRGAGYALWQEDTCKKENGGTCEKYGLMWYPQCKARFHPVGCCICSPDCPDGTTDDGAFCRKESYGVGVGVSRLGCPAGKEQSGAMCYPSCAPTFSGTGPVCWPQCFGATPFQCGLFCTSSAATCFTSTIQVVGSAVKVALSLVAQDFSGAAAGVAQGGSNIIQISQCPSYNATLP</sequence>
<dbReference type="VEuPathDB" id="FungiDB:H310_09447"/>
<reference evidence="2 3" key="1">
    <citation type="submission" date="2018-08" db="EMBL/GenBank/DDBJ databases">
        <title>Aphanomyces genome sequencing and annotation.</title>
        <authorList>
            <person name="Minardi D."/>
            <person name="Oidtmann B."/>
            <person name="Van Der Giezen M."/>
            <person name="Studholme D.J."/>
        </authorList>
    </citation>
    <scope>NUCLEOTIDE SEQUENCE [LARGE SCALE GENOMIC DNA]</scope>
    <source>
        <strain evidence="2 3">NJM0002</strain>
    </source>
</reference>
<dbReference type="EMBL" id="QUSY01002458">
    <property type="protein sequence ID" value="RHY21149.1"/>
    <property type="molecule type" value="Genomic_DNA"/>
</dbReference>
<gene>
    <name evidence="2" type="ORF">DYB32_009883</name>
</gene>
<evidence type="ECO:0000256" key="1">
    <source>
        <dbReference type="SAM" id="SignalP"/>
    </source>
</evidence>
<keyword evidence="3" id="KW-1185">Reference proteome</keyword>
<dbReference type="PANTHER" id="PTHR34859">
    <property type="entry name" value="UNNAMED PRODUCT"/>
    <property type="match status" value="1"/>
</dbReference>
<dbReference type="PANTHER" id="PTHR34859:SF2">
    <property type="entry name" value="LYSM DOMAIN-CONTAINING PROTEIN"/>
    <property type="match status" value="1"/>
</dbReference>
<dbReference type="AlphaFoldDB" id="A0A418AHP5"/>
<feature type="signal peptide" evidence="1">
    <location>
        <begin position="1"/>
        <end position="19"/>
    </location>
</feature>
<evidence type="ECO:0008006" key="4">
    <source>
        <dbReference type="Google" id="ProtNLM"/>
    </source>
</evidence>
<keyword evidence="1" id="KW-0732">Signal</keyword>
<accession>A0A418AHP5</accession>